<reference evidence="2" key="1">
    <citation type="journal article" date="2022" name="Mol. Ecol. Resour.">
        <title>The genomes of chicory, endive, great burdock and yacon provide insights into Asteraceae palaeo-polyploidization history and plant inulin production.</title>
        <authorList>
            <person name="Fan W."/>
            <person name="Wang S."/>
            <person name="Wang H."/>
            <person name="Wang A."/>
            <person name="Jiang F."/>
            <person name="Liu H."/>
            <person name="Zhao H."/>
            <person name="Xu D."/>
            <person name="Zhang Y."/>
        </authorList>
    </citation>
    <scope>NUCLEOTIDE SEQUENCE [LARGE SCALE GENOMIC DNA]</scope>
    <source>
        <strain evidence="2">cv. Punajuju</strain>
    </source>
</reference>
<organism evidence="1 2">
    <name type="scientific">Cichorium intybus</name>
    <name type="common">Chicory</name>
    <dbReference type="NCBI Taxonomy" id="13427"/>
    <lineage>
        <taxon>Eukaryota</taxon>
        <taxon>Viridiplantae</taxon>
        <taxon>Streptophyta</taxon>
        <taxon>Embryophyta</taxon>
        <taxon>Tracheophyta</taxon>
        <taxon>Spermatophyta</taxon>
        <taxon>Magnoliopsida</taxon>
        <taxon>eudicotyledons</taxon>
        <taxon>Gunneridae</taxon>
        <taxon>Pentapetalae</taxon>
        <taxon>asterids</taxon>
        <taxon>campanulids</taxon>
        <taxon>Asterales</taxon>
        <taxon>Asteraceae</taxon>
        <taxon>Cichorioideae</taxon>
        <taxon>Cichorieae</taxon>
        <taxon>Cichoriinae</taxon>
        <taxon>Cichorium</taxon>
    </lineage>
</organism>
<dbReference type="Proteomes" id="UP001055811">
    <property type="component" value="Linkage Group LG02"/>
</dbReference>
<proteinExistence type="predicted"/>
<name>A0ACB9GBI9_CICIN</name>
<evidence type="ECO:0000313" key="2">
    <source>
        <dbReference type="Proteomes" id="UP001055811"/>
    </source>
</evidence>
<reference evidence="1 2" key="2">
    <citation type="journal article" date="2022" name="Mol. Ecol. Resour.">
        <title>The genomes of chicory, endive, great burdock and yacon provide insights into Asteraceae paleo-polyploidization history and plant inulin production.</title>
        <authorList>
            <person name="Fan W."/>
            <person name="Wang S."/>
            <person name="Wang H."/>
            <person name="Wang A."/>
            <person name="Jiang F."/>
            <person name="Liu H."/>
            <person name="Zhao H."/>
            <person name="Xu D."/>
            <person name="Zhang Y."/>
        </authorList>
    </citation>
    <scope>NUCLEOTIDE SEQUENCE [LARGE SCALE GENOMIC DNA]</scope>
    <source>
        <strain evidence="2">cv. Punajuju</strain>
        <tissue evidence="1">Leaves</tissue>
    </source>
</reference>
<protein>
    <submittedName>
        <fullName evidence="1">Uncharacterized protein</fullName>
    </submittedName>
</protein>
<evidence type="ECO:0000313" key="1">
    <source>
        <dbReference type="EMBL" id="KAI3780087.1"/>
    </source>
</evidence>
<gene>
    <name evidence="1" type="ORF">L2E82_09972</name>
</gene>
<keyword evidence="2" id="KW-1185">Reference proteome</keyword>
<accession>A0ACB9GBI9</accession>
<dbReference type="EMBL" id="CM042010">
    <property type="protein sequence ID" value="KAI3780087.1"/>
    <property type="molecule type" value="Genomic_DNA"/>
</dbReference>
<sequence>MLRLFSSHKTTLMFVIRDKTRTPLENLEPVLREDIQKIWDSVPKPEAYRQTPLSDLIILFPHDGEMDGENKGSEDHQSSPAGRVVEIDEHELGLFAIYDGHLGDRVSSYLQKHLFDSILNETDEAILSHDSDLGSGGSTLVTAVLINGQRLWVANLGHSRAVLLKGGEAIQMSTDYEPTAETVNIAHKGVFVSNMPVQMMPKISPKEEICLRYRCLDLRRPQMSSNIMLTHQIETPILSRLTLEGTGDYLVPSRVQY</sequence>
<comment type="caution">
    <text evidence="1">The sequence shown here is derived from an EMBL/GenBank/DDBJ whole genome shotgun (WGS) entry which is preliminary data.</text>
</comment>